<dbReference type="GO" id="GO:0019354">
    <property type="term" value="P:siroheme biosynthetic process"/>
    <property type="evidence" value="ECO:0007669"/>
    <property type="project" value="UniProtKB-UniPathway"/>
</dbReference>
<dbReference type="STRING" id="2325.TKV_c03340"/>
<dbReference type="GO" id="GO:0008168">
    <property type="term" value="F:methyltransferase activity"/>
    <property type="evidence" value="ECO:0007669"/>
    <property type="project" value="UniProtKB-KW"/>
</dbReference>
<dbReference type="InterPro" id="IPR006367">
    <property type="entry name" value="Sirohaem_synthase_N"/>
</dbReference>
<dbReference type="Pfam" id="PF14824">
    <property type="entry name" value="Sirohm_synth_M"/>
    <property type="match status" value="1"/>
</dbReference>
<protein>
    <recommendedName>
        <fullName evidence="2">precorrin-2 dehydrogenase</fullName>
        <ecNumber evidence="2">1.3.1.76</ecNumber>
    </recommendedName>
</protein>
<dbReference type="Pfam" id="PF13241">
    <property type="entry name" value="NAD_binding_7"/>
    <property type="match status" value="1"/>
</dbReference>
<dbReference type="InterPro" id="IPR042518">
    <property type="entry name" value="SirC_C"/>
</dbReference>
<evidence type="ECO:0000313" key="9">
    <source>
        <dbReference type="Proteomes" id="UP000029669"/>
    </source>
</evidence>
<dbReference type="PANTHER" id="PTHR35330">
    <property type="entry name" value="SIROHEME BIOSYNTHESIS PROTEIN MET8"/>
    <property type="match status" value="1"/>
</dbReference>
<keyword evidence="5" id="KW-0627">Porphyrin biosynthesis</keyword>
<dbReference type="EMBL" id="CP009170">
    <property type="protein sequence ID" value="AIS51539.1"/>
    <property type="molecule type" value="Genomic_DNA"/>
</dbReference>
<dbReference type="UniPathway" id="UPA00262">
    <property type="reaction ID" value="UER00222"/>
</dbReference>
<reference evidence="9" key="1">
    <citation type="journal article" date="2015" name="Genome Announc.">
        <title>Whole-Genome Sequences of 80 Environmental and Clinical Isolates of Burkholderia pseudomallei.</title>
        <authorList>
            <person name="Johnson S.L."/>
            <person name="Baker A.L."/>
            <person name="Chain P.S."/>
            <person name="Currie B.J."/>
            <person name="Daligault H.E."/>
            <person name="Davenport K.W."/>
            <person name="Davis C.B."/>
            <person name="Inglis T.J."/>
            <person name="Kaestli M."/>
            <person name="Koren S."/>
            <person name="Mayo M."/>
            <person name="Merritt A.J."/>
            <person name="Price E.P."/>
            <person name="Sarovich D.S."/>
            <person name="Warner J."/>
            <person name="Rosovitz M.J."/>
        </authorList>
    </citation>
    <scope>NUCLEOTIDE SEQUENCE [LARGE SCALE GENOMIC DNA]</scope>
    <source>
        <strain evidence="9">DSM 2030</strain>
    </source>
</reference>
<dbReference type="Gene3D" id="3.40.50.720">
    <property type="entry name" value="NAD(P)-binding Rossmann-like Domain"/>
    <property type="match status" value="1"/>
</dbReference>
<dbReference type="GO" id="GO:0032259">
    <property type="term" value="P:methylation"/>
    <property type="evidence" value="ECO:0007669"/>
    <property type="project" value="UniProtKB-KW"/>
</dbReference>
<comment type="pathway">
    <text evidence="1">Porphyrin-containing compound metabolism; siroheme biosynthesis; sirohydrochlorin from precorrin-2: step 1/1.</text>
</comment>
<evidence type="ECO:0000259" key="7">
    <source>
        <dbReference type="Pfam" id="PF14824"/>
    </source>
</evidence>
<keyword evidence="8" id="KW-0808">Transferase</keyword>
<dbReference type="PANTHER" id="PTHR35330:SF1">
    <property type="entry name" value="SIROHEME BIOSYNTHESIS PROTEIN MET8"/>
    <property type="match status" value="1"/>
</dbReference>
<comment type="catalytic activity">
    <reaction evidence="6">
        <text>precorrin-2 + NAD(+) = sirohydrochlorin + NADH + 2 H(+)</text>
        <dbReference type="Rhea" id="RHEA:15613"/>
        <dbReference type="ChEBI" id="CHEBI:15378"/>
        <dbReference type="ChEBI" id="CHEBI:57540"/>
        <dbReference type="ChEBI" id="CHEBI:57945"/>
        <dbReference type="ChEBI" id="CHEBI:58351"/>
        <dbReference type="ChEBI" id="CHEBI:58827"/>
        <dbReference type="EC" id="1.3.1.76"/>
    </reaction>
</comment>
<dbReference type="InterPro" id="IPR028281">
    <property type="entry name" value="Sirohaem_synthase_central"/>
</dbReference>
<dbReference type="eggNOG" id="COG1648">
    <property type="taxonomic scope" value="Bacteria"/>
</dbReference>
<dbReference type="AlphaFoldDB" id="A0A097ANX8"/>
<evidence type="ECO:0000256" key="1">
    <source>
        <dbReference type="ARBA" id="ARBA00005010"/>
    </source>
</evidence>
<dbReference type="SUPFAM" id="SSF75615">
    <property type="entry name" value="Siroheme synthase middle domains-like"/>
    <property type="match status" value="1"/>
</dbReference>
<keyword evidence="4" id="KW-0520">NAD</keyword>
<evidence type="ECO:0000256" key="3">
    <source>
        <dbReference type="ARBA" id="ARBA00023002"/>
    </source>
</evidence>
<dbReference type="RefSeq" id="WP_049684497.1">
    <property type="nucleotide sequence ID" value="NZ_CP009170.1"/>
</dbReference>
<keyword evidence="3 8" id="KW-0560">Oxidoreductase</keyword>
<sequence length="199" mass="22484">MVYYPVMLNIKNKKCLVVGGGKVAYRKILSLLEVEALVTVISPSFDEGILQLAAKEKVELIRREYQQGDVRGFFVAIAATDDEKVNKLVASDGEKYNVLVNVIDDKDLSSFIVPSTVKRGDLIISISTSGKSPLLSRMIKEKLESIFNDDYEKLLQKLYQKRIELKDKGFTEEEKMAIYKEIIEKSGLLEINVDEGMLK</sequence>
<keyword evidence="8" id="KW-0489">Methyltransferase</keyword>
<dbReference type="NCBIfam" id="TIGR01470">
    <property type="entry name" value="cysG_Nterm"/>
    <property type="match status" value="1"/>
</dbReference>
<dbReference type="Proteomes" id="UP000029669">
    <property type="component" value="Chromosome"/>
</dbReference>
<feature type="domain" description="Siroheme synthase central" evidence="7">
    <location>
        <begin position="119"/>
        <end position="145"/>
    </location>
</feature>
<gene>
    <name evidence="8" type="primary">cysG</name>
    <name evidence="8" type="ORF">TKV_c03340</name>
</gene>
<dbReference type="EC" id="1.3.1.76" evidence="2"/>
<evidence type="ECO:0000256" key="4">
    <source>
        <dbReference type="ARBA" id="ARBA00023027"/>
    </source>
</evidence>
<dbReference type="InterPro" id="IPR036291">
    <property type="entry name" value="NAD(P)-bd_dom_sf"/>
</dbReference>
<dbReference type="GO" id="GO:0043115">
    <property type="term" value="F:precorrin-2 dehydrogenase activity"/>
    <property type="evidence" value="ECO:0007669"/>
    <property type="project" value="UniProtKB-EC"/>
</dbReference>
<dbReference type="Gene3D" id="1.10.8.610">
    <property type="entry name" value="SirC, precorrin-2 dehydrogenase, C-terminal helical domain-like"/>
    <property type="match status" value="1"/>
</dbReference>
<evidence type="ECO:0000256" key="6">
    <source>
        <dbReference type="ARBA" id="ARBA00047561"/>
    </source>
</evidence>
<name>A0A097ANX8_THEKI</name>
<accession>A0A097ANX8</accession>
<dbReference type="KEGG" id="tki:TKV_c03340"/>
<evidence type="ECO:0000313" key="8">
    <source>
        <dbReference type="EMBL" id="AIS51539.1"/>
    </source>
</evidence>
<evidence type="ECO:0000256" key="2">
    <source>
        <dbReference type="ARBA" id="ARBA00012400"/>
    </source>
</evidence>
<dbReference type="OrthoDB" id="9773765at2"/>
<evidence type="ECO:0000256" key="5">
    <source>
        <dbReference type="ARBA" id="ARBA00023244"/>
    </source>
</evidence>
<keyword evidence="8" id="KW-0456">Lyase</keyword>
<dbReference type="GO" id="GO:0004325">
    <property type="term" value="F:ferrochelatase activity"/>
    <property type="evidence" value="ECO:0007669"/>
    <property type="project" value="InterPro"/>
</dbReference>
<dbReference type="HOGENOM" id="CLU_011276_8_1_9"/>
<dbReference type="SUPFAM" id="SSF51735">
    <property type="entry name" value="NAD(P)-binding Rossmann-fold domains"/>
    <property type="match status" value="1"/>
</dbReference>
<organism evidence="8 9">
    <name type="scientific">Thermoanaerobacter kivui</name>
    <name type="common">Acetogenium kivui</name>
    <dbReference type="NCBI Taxonomy" id="2325"/>
    <lineage>
        <taxon>Bacteria</taxon>
        <taxon>Bacillati</taxon>
        <taxon>Bacillota</taxon>
        <taxon>Clostridia</taxon>
        <taxon>Thermoanaerobacterales</taxon>
        <taxon>Thermoanaerobacteraceae</taxon>
        <taxon>Thermoanaerobacter</taxon>
    </lineage>
</organism>
<proteinExistence type="predicted"/>
<keyword evidence="9" id="KW-1185">Reference proteome</keyword>
<dbReference type="InterPro" id="IPR028161">
    <property type="entry name" value="Met8-like"/>
</dbReference>